<dbReference type="Proteomes" id="UP000193642">
    <property type="component" value="Unassembled WGS sequence"/>
</dbReference>
<comment type="caution">
    <text evidence="2">The sequence shown here is derived from an EMBL/GenBank/DDBJ whole genome shotgun (WGS) entry which is preliminary data.</text>
</comment>
<reference evidence="2 3" key="1">
    <citation type="submission" date="2016-07" db="EMBL/GenBank/DDBJ databases">
        <title>Pervasive Adenine N6-methylation of Active Genes in Fungi.</title>
        <authorList>
            <consortium name="DOE Joint Genome Institute"/>
            <person name="Mondo S.J."/>
            <person name="Dannebaum R.O."/>
            <person name="Kuo R.C."/>
            <person name="Labutti K."/>
            <person name="Haridas S."/>
            <person name="Kuo A."/>
            <person name="Salamov A."/>
            <person name="Ahrendt S.R."/>
            <person name="Lipzen A."/>
            <person name="Sullivan W."/>
            <person name="Andreopoulos W.B."/>
            <person name="Clum A."/>
            <person name="Lindquist E."/>
            <person name="Daum C."/>
            <person name="Ramamoorthy G.K."/>
            <person name="Gryganskyi A."/>
            <person name="Culley D."/>
            <person name="Magnuson J.K."/>
            <person name="James T.Y."/>
            <person name="O'Malley M.A."/>
            <person name="Stajich J.E."/>
            <person name="Spatafora J.W."/>
            <person name="Visel A."/>
            <person name="Grigoriev I.V."/>
        </authorList>
    </citation>
    <scope>NUCLEOTIDE SEQUENCE [LARGE SCALE GENOMIC DNA]</scope>
    <source>
        <strain evidence="2 3">JEL800</strain>
    </source>
</reference>
<gene>
    <name evidence="2" type="ORF">BCR33DRAFT_845757</name>
</gene>
<evidence type="ECO:0000256" key="1">
    <source>
        <dbReference type="SAM" id="MobiDB-lite"/>
    </source>
</evidence>
<feature type="region of interest" description="Disordered" evidence="1">
    <location>
        <begin position="32"/>
        <end position="113"/>
    </location>
</feature>
<dbReference type="AlphaFoldDB" id="A0A1Y2D029"/>
<evidence type="ECO:0000313" key="3">
    <source>
        <dbReference type="Proteomes" id="UP000193642"/>
    </source>
</evidence>
<dbReference type="EMBL" id="MCGO01000003">
    <property type="protein sequence ID" value="ORY52649.1"/>
    <property type="molecule type" value="Genomic_DNA"/>
</dbReference>
<name>A0A1Y2D029_9FUNG</name>
<proteinExistence type="predicted"/>
<feature type="compositionally biased region" description="Low complexity" evidence="1">
    <location>
        <begin position="49"/>
        <end position="59"/>
    </location>
</feature>
<evidence type="ECO:0000313" key="2">
    <source>
        <dbReference type="EMBL" id="ORY52649.1"/>
    </source>
</evidence>
<organism evidence="2 3">
    <name type="scientific">Rhizoclosmatium globosum</name>
    <dbReference type="NCBI Taxonomy" id="329046"/>
    <lineage>
        <taxon>Eukaryota</taxon>
        <taxon>Fungi</taxon>
        <taxon>Fungi incertae sedis</taxon>
        <taxon>Chytridiomycota</taxon>
        <taxon>Chytridiomycota incertae sedis</taxon>
        <taxon>Chytridiomycetes</taxon>
        <taxon>Chytridiales</taxon>
        <taxon>Chytriomycetaceae</taxon>
        <taxon>Rhizoclosmatium</taxon>
    </lineage>
</organism>
<accession>A0A1Y2D029</accession>
<sequence length="267" mass="29613">MARVVPNPVSLRSSPEPLISSIKAFWTSTVTKKKEVTGQPVIPKKSHSFSDLRSSWSSSANKQQRTTTPPPPSQALDHLDRSASPPPRAPTPIAETSLSAQRDVTKRVRRPSAATHTVITAEAFPLADDDSSSDIKKLSNRDSGVFDLDSTSVPYLADQSDEKTVTATPPSPPPLQFSEMEIMAISKALWRLSAGPMGFPPQPEDVSRKLSKRKHMSATGEDFNTYISRISYEKLSKARPLVQQVQISNLIQRVQFSDQYKYWPFHN</sequence>
<protein>
    <submittedName>
        <fullName evidence="2">Uncharacterized protein</fullName>
    </submittedName>
</protein>
<keyword evidence="3" id="KW-1185">Reference proteome</keyword>